<keyword evidence="1" id="KW-1133">Transmembrane helix</keyword>
<protein>
    <submittedName>
        <fullName evidence="2">Uncharacterized protein</fullName>
    </submittedName>
</protein>
<dbReference type="STRING" id="1798661.A3D65_03795"/>
<keyword evidence="1" id="KW-0472">Membrane</keyword>
<dbReference type="AlphaFoldDB" id="A0A1G2D3U0"/>
<sequence>MDSKLLDTVFGFIAILAGLVIVGFFAMFYMLGEGRNVGWFWLVFLFGVAAVFGGIRMIWRTWRPQVKETSND</sequence>
<feature type="transmembrane region" description="Helical" evidence="1">
    <location>
        <begin position="38"/>
        <end position="59"/>
    </location>
</feature>
<organism evidence="2 3">
    <name type="scientific">Candidatus Lloydbacteria bacterium RIFCSPHIGHO2_02_FULL_50_13</name>
    <dbReference type="NCBI Taxonomy" id="1798661"/>
    <lineage>
        <taxon>Bacteria</taxon>
        <taxon>Candidatus Lloydiibacteriota</taxon>
    </lineage>
</organism>
<evidence type="ECO:0000256" key="1">
    <source>
        <dbReference type="SAM" id="Phobius"/>
    </source>
</evidence>
<comment type="caution">
    <text evidence="2">The sequence shown here is derived from an EMBL/GenBank/DDBJ whole genome shotgun (WGS) entry which is preliminary data.</text>
</comment>
<gene>
    <name evidence="2" type="ORF">A3D65_03795</name>
</gene>
<feature type="transmembrane region" description="Helical" evidence="1">
    <location>
        <begin position="12"/>
        <end position="32"/>
    </location>
</feature>
<proteinExistence type="predicted"/>
<keyword evidence="1" id="KW-0812">Transmembrane</keyword>
<reference evidence="2 3" key="1">
    <citation type="journal article" date="2016" name="Nat. Commun.">
        <title>Thousands of microbial genomes shed light on interconnected biogeochemical processes in an aquifer system.</title>
        <authorList>
            <person name="Anantharaman K."/>
            <person name="Brown C.T."/>
            <person name="Hug L.A."/>
            <person name="Sharon I."/>
            <person name="Castelle C.J."/>
            <person name="Probst A.J."/>
            <person name="Thomas B.C."/>
            <person name="Singh A."/>
            <person name="Wilkins M.J."/>
            <person name="Karaoz U."/>
            <person name="Brodie E.L."/>
            <person name="Williams K.H."/>
            <person name="Hubbard S.S."/>
            <person name="Banfield J.F."/>
        </authorList>
    </citation>
    <scope>NUCLEOTIDE SEQUENCE [LARGE SCALE GENOMIC DNA]</scope>
</reference>
<accession>A0A1G2D3U0</accession>
<name>A0A1G2D3U0_9BACT</name>
<dbReference type="EMBL" id="MHLL01000055">
    <property type="protein sequence ID" value="OGZ07630.1"/>
    <property type="molecule type" value="Genomic_DNA"/>
</dbReference>
<dbReference type="Proteomes" id="UP000177996">
    <property type="component" value="Unassembled WGS sequence"/>
</dbReference>
<evidence type="ECO:0000313" key="3">
    <source>
        <dbReference type="Proteomes" id="UP000177996"/>
    </source>
</evidence>
<evidence type="ECO:0000313" key="2">
    <source>
        <dbReference type="EMBL" id="OGZ07630.1"/>
    </source>
</evidence>